<dbReference type="RefSeq" id="WP_188717526.1">
    <property type="nucleotide sequence ID" value="NZ_BAABBD010000002.1"/>
</dbReference>
<evidence type="ECO:0008006" key="4">
    <source>
        <dbReference type="Google" id="ProtNLM"/>
    </source>
</evidence>
<accession>A0ABQ2KHW5</accession>
<evidence type="ECO:0000256" key="1">
    <source>
        <dbReference type="SAM" id="Phobius"/>
    </source>
</evidence>
<keyword evidence="1" id="KW-0472">Membrane</keyword>
<name>A0ABQ2KHW5_9MICO</name>
<protein>
    <recommendedName>
        <fullName evidence="4">Heme exporter protein D</fullName>
    </recommendedName>
</protein>
<reference evidence="3" key="1">
    <citation type="journal article" date="2019" name="Int. J. Syst. Evol. Microbiol.">
        <title>The Global Catalogue of Microorganisms (GCM) 10K type strain sequencing project: providing services to taxonomists for standard genome sequencing and annotation.</title>
        <authorList>
            <consortium name="The Broad Institute Genomics Platform"/>
            <consortium name="The Broad Institute Genome Sequencing Center for Infectious Disease"/>
            <person name="Wu L."/>
            <person name="Ma J."/>
        </authorList>
    </citation>
    <scope>NUCLEOTIDE SEQUENCE [LARGE SCALE GENOMIC DNA]</scope>
    <source>
        <strain evidence="3">CGMCC 1.6960</strain>
    </source>
</reference>
<feature type="transmembrane region" description="Helical" evidence="1">
    <location>
        <begin position="6"/>
        <end position="27"/>
    </location>
</feature>
<dbReference type="EMBL" id="BMLM01000001">
    <property type="protein sequence ID" value="GGN83633.1"/>
    <property type="molecule type" value="Genomic_DNA"/>
</dbReference>
<gene>
    <name evidence="2" type="ORF">GCM10010968_14590</name>
</gene>
<evidence type="ECO:0000313" key="3">
    <source>
        <dbReference type="Proteomes" id="UP000626982"/>
    </source>
</evidence>
<comment type="caution">
    <text evidence="2">The sequence shown here is derived from an EMBL/GenBank/DDBJ whole genome shotgun (WGS) entry which is preliminary data.</text>
</comment>
<proteinExistence type="predicted"/>
<keyword evidence="1" id="KW-0812">Transmembrane</keyword>
<keyword evidence="1" id="KW-1133">Transmembrane helix</keyword>
<evidence type="ECO:0000313" key="2">
    <source>
        <dbReference type="EMBL" id="GGN83633.1"/>
    </source>
</evidence>
<organism evidence="2 3">
    <name type="scientific">Agrococcus terreus</name>
    <dbReference type="NCBI Taxonomy" id="574649"/>
    <lineage>
        <taxon>Bacteria</taxon>
        <taxon>Bacillati</taxon>
        <taxon>Actinomycetota</taxon>
        <taxon>Actinomycetes</taxon>
        <taxon>Micrococcales</taxon>
        <taxon>Microbacteriaceae</taxon>
        <taxon>Agrococcus</taxon>
    </lineage>
</organism>
<sequence length="71" mass="7735">MGAHELLAIAIAAYAVLQVAAIVVWVLRRPARRAAAATRDRAEARGWAALRRACLRRRAAEELRATATTGR</sequence>
<keyword evidence="3" id="KW-1185">Reference proteome</keyword>
<dbReference type="Proteomes" id="UP000626982">
    <property type="component" value="Unassembled WGS sequence"/>
</dbReference>